<dbReference type="AlphaFoldDB" id="A0A6L5JUS0"/>
<dbReference type="Pfam" id="PF02541">
    <property type="entry name" value="Ppx-GppA"/>
    <property type="match status" value="1"/>
</dbReference>
<dbReference type="EMBL" id="WIXJ01000001">
    <property type="protein sequence ID" value="MQY50300.1"/>
    <property type="molecule type" value="Genomic_DNA"/>
</dbReference>
<dbReference type="Pfam" id="PF21447">
    <property type="entry name" value="Ppx-GppA_III"/>
    <property type="match status" value="1"/>
</dbReference>
<dbReference type="InterPro" id="IPR043129">
    <property type="entry name" value="ATPase_NBD"/>
</dbReference>
<name>A0A6L5JUS0_RHOTE</name>
<evidence type="ECO:0000256" key="7">
    <source>
        <dbReference type="ARBA" id="ARBA00022475"/>
    </source>
</evidence>
<keyword evidence="9" id="KW-0472">Membrane</keyword>
<evidence type="ECO:0000256" key="6">
    <source>
        <dbReference type="ARBA" id="ARBA00020416"/>
    </source>
</evidence>
<evidence type="ECO:0000256" key="1">
    <source>
        <dbReference type="ARBA" id="ARBA00001946"/>
    </source>
</evidence>
<gene>
    <name evidence="13" type="primary">ppx</name>
    <name evidence="13" type="ORF">GHK24_00680</name>
</gene>
<dbReference type="InterPro" id="IPR048950">
    <property type="entry name" value="Ppx_GppA_C"/>
</dbReference>
<evidence type="ECO:0000256" key="10">
    <source>
        <dbReference type="ARBA" id="ARBA00047607"/>
    </source>
</evidence>
<accession>A0A6L5JUS0</accession>
<dbReference type="NCBIfam" id="TIGR03706">
    <property type="entry name" value="exo_poly_only"/>
    <property type="match status" value="1"/>
</dbReference>
<dbReference type="SUPFAM" id="SSF53067">
    <property type="entry name" value="Actin-like ATPase domain"/>
    <property type="match status" value="2"/>
</dbReference>
<feature type="domain" description="Ppx/GppA phosphatase N-terminal" evidence="11">
    <location>
        <begin position="21"/>
        <end position="305"/>
    </location>
</feature>
<evidence type="ECO:0000256" key="9">
    <source>
        <dbReference type="ARBA" id="ARBA00023136"/>
    </source>
</evidence>
<comment type="caution">
    <text evidence="13">The sequence shown here is derived from an EMBL/GenBank/DDBJ whole genome shotgun (WGS) entry which is preliminary data.</text>
</comment>
<dbReference type="EC" id="3.6.1.11" evidence="5"/>
<evidence type="ECO:0000256" key="8">
    <source>
        <dbReference type="ARBA" id="ARBA00022801"/>
    </source>
</evidence>
<keyword evidence="8 13" id="KW-0378">Hydrolase</keyword>
<proteinExistence type="inferred from homology"/>
<dbReference type="Proteomes" id="UP000480275">
    <property type="component" value="Unassembled WGS sequence"/>
</dbReference>
<feature type="domain" description="Ppx/GppA phosphatase C-terminal" evidence="12">
    <location>
        <begin position="312"/>
        <end position="480"/>
    </location>
</feature>
<organism evidence="13 14">
    <name type="scientific">Rhodocyclus tenuis</name>
    <name type="common">Rhodospirillum tenue</name>
    <dbReference type="NCBI Taxonomy" id="1066"/>
    <lineage>
        <taxon>Bacteria</taxon>
        <taxon>Pseudomonadati</taxon>
        <taxon>Pseudomonadota</taxon>
        <taxon>Betaproteobacteria</taxon>
        <taxon>Rhodocyclales</taxon>
        <taxon>Rhodocyclaceae</taxon>
        <taxon>Rhodocyclus</taxon>
    </lineage>
</organism>
<dbReference type="GO" id="GO:0006798">
    <property type="term" value="P:polyphosphate catabolic process"/>
    <property type="evidence" value="ECO:0007669"/>
    <property type="project" value="TreeGrafter"/>
</dbReference>
<dbReference type="PANTHER" id="PTHR30005">
    <property type="entry name" value="EXOPOLYPHOSPHATASE"/>
    <property type="match status" value="1"/>
</dbReference>
<keyword evidence="7" id="KW-1003">Cell membrane</keyword>
<evidence type="ECO:0000313" key="14">
    <source>
        <dbReference type="Proteomes" id="UP000480275"/>
    </source>
</evidence>
<protein>
    <recommendedName>
        <fullName evidence="6">Exopolyphosphatase</fullName>
        <ecNumber evidence="5">3.6.1.11</ecNumber>
    </recommendedName>
</protein>
<dbReference type="OrthoDB" id="9793035at2"/>
<comment type="subcellular location">
    <subcellularLocation>
        <location evidence="2">Cell membrane</location>
        <topology evidence="2">Peripheral membrane protein</topology>
    </subcellularLocation>
</comment>
<evidence type="ECO:0000259" key="11">
    <source>
        <dbReference type="Pfam" id="PF02541"/>
    </source>
</evidence>
<evidence type="ECO:0000256" key="5">
    <source>
        <dbReference type="ARBA" id="ARBA00012451"/>
    </source>
</evidence>
<evidence type="ECO:0000256" key="3">
    <source>
        <dbReference type="ARBA" id="ARBA00007125"/>
    </source>
</evidence>
<evidence type="ECO:0000256" key="2">
    <source>
        <dbReference type="ARBA" id="ARBA00004202"/>
    </source>
</evidence>
<dbReference type="GO" id="GO:0005886">
    <property type="term" value="C:plasma membrane"/>
    <property type="evidence" value="ECO:0007669"/>
    <property type="project" value="UniProtKB-SubCell"/>
</dbReference>
<dbReference type="InterPro" id="IPR030673">
    <property type="entry name" value="PyroPPase_GppA_Ppx"/>
</dbReference>
<comment type="subunit">
    <text evidence="4">Homodimer.</text>
</comment>
<dbReference type="FunFam" id="3.30.420.150:FF:000001">
    <property type="entry name" value="Guanosine-5'-triphosphate,3'-diphosphate pyrophosphatase"/>
    <property type="match status" value="1"/>
</dbReference>
<dbReference type="FunFam" id="3.30.420.40:FF:000023">
    <property type="entry name" value="Guanosine-5'-triphosphate,3'-diphosphate pyrophosphatase"/>
    <property type="match status" value="1"/>
</dbReference>
<dbReference type="SUPFAM" id="SSF109604">
    <property type="entry name" value="HD-domain/PDEase-like"/>
    <property type="match status" value="1"/>
</dbReference>
<sequence>MAYELIAAVDLGSNSFRLQVGRVVDDQIYPLDSLKEPVRLASGLTADKRLDAASRERALLALRRFGERLRGFQPEAVRAVATNTLRVAKDAHDFLPAAEKALGFPIEIIGGREEARLIYLGAAHSLPAVEHKRLVVDIGGGSTEFIIGQQIEPLLLESQYMGCVSFSLRFFPGGGVDKRRFRDAELAARREIQGIASDYRRFGWREAVGSSGTARALAEILELNRLNPGGASGITRAGLEELRNRLIRAGSTDALSLDGLRSDRLPVFPGGLAIMCAIFAELDIETMIYADGALRLGVLYDLLGRFHRLDMRDSTVSEFMRRYQVDVLQAARVERTAQGLLGQLRDLRAPENESALDVLRWAVRLHEIGISIAHSGYHKHGAYIVTFADMPGFSKKDQALLALLILGQRGKLEKIAALPPLDDAWQLVFCLRLAALLHRPRDDRPLPPLTLKYVSGAYQLDVPAEWLAGNPLTAAALADEAVAWERIGSGLRLRRRAGNFDG</sequence>
<dbReference type="CDD" id="cd24053">
    <property type="entry name" value="ASKHA_NBD_EcPPX-GppA-like"/>
    <property type="match status" value="1"/>
</dbReference>
<dbReference type="PANTHER" id="PTHR30005:SF14">
    <property type="entry name" value="EXOPOLYPHOSPHATASE"/>
    <property type="match status" value="1"/>
</dbReference>
<dbReference type="Gene3D" id="1.10.3210.10">
    <property type="entry name" value="Hypothetical protein af1432"/>
    <property type="match status" value="1"/>
</dbReference>
<dbReference type="InterPro" id="IPR022371">
    <property type="entry name" value="Exopolyphosphatase"/>
</dbReference>
<comment type="similarity">
    <text evidence="3">Belongs to the GppA/Ppx family.</text>
</comment>
<evidence type="ECO:0000313" key="13">
    <source>
        <dbReference type="EMBL" id="MQY50300.1"/>
    </source>
</evidence>
<reference evidence="13 14" key="1">
    <citation type="submission" date="2019-10" db="EMBL/GenBank/DDBJ databases">
        <title>Whole-genome sequence of the purple nonsulfur photosynthetic bacterium Rhodocyclus tenuis.</title>
        <authorList>
            <person name="Kyndt J.A."/>
            <person name="Meyer T.E."/>
        </authorList>
    </citation>
    <scope>NUCLEOTIDE SEQUENCE [LARGE SCALE GENOMIC DNA]</scope>
    <source>
        <strain evidence="13 14">DSM 110</strain>
    </source>
</reference>
<dbReference type="InterPro" id="IPR003695">
    <property type="entry name" value="Ppx_GppA_N"/>
</dbReference>
<comment type="cofactor">
    <cofactor evidence="1">
        <name>Mg(2+)</name>
        <dbReference type="ChEBI" id="CHEBI:18420"/>
    </cofactor>
</comment>
<comment type="catalytic activity">
    <reaction evidence="10">
        <text>[phosphate](n) + H2O = [phosphate](n-1) + phosphate + H(+)</text>
        <dbReference type="Rhea" id="RHEA:21528"/>
        <dbReference type="Rhea" id="RHEA-COMP:9859"/>
        <dbReference type="Rhea" id="RHEA-COMP:14279"/>
        <dbReference type="ChEBI" id="CHEBI:15377"/>
        <dbReference type="ChEBI" id="CHEBI:15378"/>
        <dbReference type="ChEBI" id="CHEBI:16838"/>
        <dbReference type="ChEBI" id="CHEBI:43474"/>
        <dbReference type="EC" id="3.6.1.11"/>
    </reaction>
</comment>
<evidence type="ECO:0000259" key="12">
    <source>
        <dbReference type="Pfam" id="PF21447"/>
    </source>
</evidence>
<dbReference type="InterPro" id="IPR050273">
    <property type="entry name" value="GppA/Ppx_hydrolase"/>
</dbReference>
<evidence type="ECO:0000256" key="4">
    <source>
        <dbReference type="ARBA" id="ARBA00011738"/>
    </source>
</evidence>
<dbReference type="Gene3D" id="3.30.420.150">
    <property type="entry name" value="Exopolyphosphatase. Domain 2"/>
    <property type="match status" value="1"/>
</dbReference>
<dbReference type="GO" id="GO:0004309">
    <property type="term" value="F:exopolyphosphatase activity"/>
    <property type="evidence" value="ECO:0007669"/>
    <property type="project" value="UniProtKB-EC"/>
</dbReference>
<dbReference type="Gene3D" id="3.30.420.40">
    <property type="match status" value="1"/>
</dbReference>
<dbReference type="PIRSF" id="PIRSF001267">
    <property type="entry name" value="Pyrophosphatase_GppA_Ppx"/>
    <property type="match status" value="1"/>
</dbReference>